<evidence type="ECO:0000313" key="4">
    <source>
        <dbReference type="WBParaSite" id="EVEC_0000896701-mRNA-1"/>
    </source>
</evidence>
<name>A0A0N4VE67_ENTVE</name>
<dbReference type="WBParaSite" id="EVEC_0000896701-mRNA-1">
    <property type="protein sequence ID" value="EVEC_0000896701-mRNA-1"/>
    <property type="gene ID" value="EVEC_0000896701"/>
</dbReference>
<sequence length="57" mass="6036">MALLLNPHSLEPLLAISVLVVLGKSQLGVNGVVAWGLFISYDVVLIWVGGGVFAFEL</sequence>
<reference evidence="4" key="1">
    <citation type="submission" date="2017-02" db="UniProtKB">
        <authorList>
            <consortium name="WormBaseParasite"/>
        </authorList>
    </citation>
    <scope>IDENTIFICATION</scope>
</reference>
<accession>A0A0N4VE67</accession>
<evidence type="ECO:0000256" key="1">
    <source>
        <dbReference type="SAM" id="Phobius"/>
    </source>
</evidence>
<feature type="transmembrane region" description="Helical" evidence="1">
    <location>
        <begin position="32"/>
        <end position="55"/>
    </location>
</feature>
<proteinExistence type="predicted"/>
<dbReference type="EMBL" id="UXUI01009411">
    <property type="protein sequence ID" value="VDD93657.1"/>
    <property type="molecule type" value="Genomic_DNA"/>
</dbReference>
<gene>
    <name evidence="2" type="ORF">EVEC_LOCUS8408</name>
</gene>
<organism evidence="4">
    <name type="scientific">Enterobius vermicularis</name>
    <name type="common">Human pinworm</name>
    <dbReference type="NCBI Taxonomy" id="51028"/>
    <lineage>
        <taxon>Eukaryota</taxon>
        <taxon>Metazoa</taxon>
        <taxon>Ecdysozoa</taxon>
        <taxon>Nematoda</taxon>
        <taxon>Chromadorea</taxon>
        <taxon>Rhabditida</taxon>
        <taxon>Spirurina</taxon>
        <taxon>Oxyuridomorpha</taxon>
        <taxon>Oxyuroidea</taxon>
        <taxon>Oxyuridae</taxon>
        <taxon>Enterobius</taxon>
    </lineage>
</organism>
<keyword evidence="3" id="KW-1185">Reference proteome</keyword>
<keyword evidence="1" id="KW-0812">Transmembrane</keyword>
<reference evidence="2 3" key="2">
    <citation type="submission" date="2018-10" db="EMBL/GenBank/DDBJ databases">
        <authorList>
            <consortium name="Pathogen Informatics"/>
        </authorList>
    </citation>
    <scope>NUCLEOTIDE SEQUENCE [LARGE SCALE GENOMIC DNA]</scope>
</reference>
<dbReference type="AlphaFoldDB" id="A0A0N4VE67"/>
<dbReference type="Proteomes" id="UP000274131">
    <property type="component" value="Unassembled WGS sequence"/>
</dbReference>
<evidence type="ECO:0000313" key="3">
    <source>
        <dbReference type="Proteomes" id="UP000274131"/>
    </source>
</evidence>
<evidence type="ECO:0000313" key="2">
    <source>
        <dbReference type="EMBL" id="VDD93657.1"/>
    </source>
</evidence>
<keyword evidence="1" id="KW-0472">Membrane</keyword>
<protein>
    <submittedName>
        <fullName evidence="4">NADH:ubiquinone reductase (H(+)-translocating)</fullName>
    </submittedName>
</protein>
<keyword evidence="1" id="KW-1133">Transmembrane helix</keyword>